<accession>A0A8J3M840</accession>
<sequence length="231" mass="24474">MTGRLPAFLVPALLVVLAACTRTDHIQPDTRVLAIGDSVLAWHGFTHEAPPDVVAQLTGLPVANLAVAGARLSATSPAIIAKGGDIRLQYQSGPWDWVILNGGANDLLAECSCRGCEATLDSLVGPGGQGGDIPALVDRIVADSARVVILGYYDANLRLNPFSRCAEVVDVLNHRLKELARKRRGVVYVGADEVIDPANPAHWYGDRVHPSRLGAALMGERIAAAMAAYKD</sequence>
<organism evidence="3 4">
    <name type="scientific">Seohaeicola zhoushanensis</name>
    <dbReference type="NCBI Taxonomy" id="1569283"/>
    <lineage>
        <taxon>Bacteria</taxon>
        <taxon>Pseudomonadati</taxon>
        <taxon>Pseudomonadota</taxon>
        <taxon>Alphaproteobacteria</taxon>
        <taxon>Rhodobacterales</taxon>
        <taxon>Roseobacteraceae</taxon>
        <taxon>Seohaeicola</taxon>
    </lineage>
</organism>
<feature type="domain" description="SGNH hydrolase-type esterase" evidence="2">
    <location>
        <begin position="34"/>
        <end position="216"/>
    </location>
</feature>
<feature type="signal peptide" evidence="1">
    <location>
        <begin position="1"/>
        <end position="18"/>
    </location>
</feature>
<reference evidence="3" key="1">
    <citation type="journal article" date="2014" name="Int. J. Syst. Evol. Microbiol.">
        <title>Complete genome sequence of Corynebacterium casei LMG S-19264T (=DSM 44701T), isolated from a smear-ripened cheese.</title>
        <authorList>
            <consortium name="US DOE Joint Genome Institute (JGI-PGF)"/>
            <person name="Walter F."/>
            <person name="Albersmeier A."/>
            <person name="Kalinowski J."/>
            <person name="Ruckert C."/>
        </authorList>
    </citation>
    <scope>NUCLEOTIDE SEQUENCE</scope>
    <source>
        <strain evidence="3">KCTC 42650</strain>
    </source>
</reference>
<dbReference type="CDD" id="cd00229">
    <property type="entry name" value="SGNH_hydrolase"/>
    <property type="match status" value="1"/>
</dbReference>
<dbReference type="InterPro" id="IPR036514">
    <property type="entry name" value="SGNH_hydro_sf"/>
</dbReference>
<evidence type="ECO:0000256" key="1">
    <source>
        <dbReference type="SAM" id="SignalP"/>
    </source>
</evidence>
<dbReference type="InterPro" id="IPR013830">
    <property type="entry name" value="SGNH_hydro"/>
</dbReference>
<evidence type="ECO:0000313" key="3">
    <source>
        <dbReference type="EMBL" id="GHF50254.1"/>
    </source>
</evidence>
<dbReference type="AlphaFoldDB" id="A0A8J3M840"/>
<proteinExistence type="predicted"/>
<evidence type="ECO:0000313" key="4">
    <source>
        <dbReference type="Proteomes" id="UP000626220"/>
    </source>
</evidence>
<dbReference type="SUPFAM" id="SSF52266">
    <property type="entry name" value="SGNH hydrolase"/>
    <property type="match status" value="1"/>
</dbReference>
<feature type="chain" id="PRO_5035172667" description="SGNH hydrolase-type esterase domain-containing protein" evidence="1">
    <location>
        <begin position="19"/>
        <end position="231"/>
    </location>
</feature>
<gene>
    <name evidence="3" type="ORF">GCM10017056_22430</name>
</gene>
<dbReference type="Pfam" id="PF13472">
    <property type="entry name" value="Lipase_GDSL_2"/>
    <property type="match status" value="1"/>
</dbReference>
<dbReference type="Proteomes" id="UP000626220">
    <property type="component" value="Unassembled WGS sequence"/>
</dbReference>
<keyword evidence="1" id="KW-0732">Signal</keyword>
<dbReference type="Gene3D" id="3.40.50.1110">
    <property type="entry name" value="SGNH hydrolase"/>
    <property type="match status" value="1"/>
</dbReference>
<keyword evidence="4" id="KW-1185">Reference proteome</keyword>
<comment type="caution">
    <text evidence="3">The sequence shown here is derived from an EMBL/GenBank/DDBJ whole genome shotgun (WGS) entry which is preliminary data.</text>
</comment>
<reference evidence="3" key="2">
    <citation type="submission" date="2020-09" db="EMBL/GenBank/DDBJ databases">
        <authorList>
            <person name="Sun Q."/>
            <person name="Kim S."/>
        </authorList>
    </citation>
    <scope>NUCLEOTIDE SEQUENCE</scope>
    <source>
        <strain evidence="3">KCTC 42650</strain>
    </source>
</reference>
<dbReference type="GO" id="GO:0016788">
    <property type="term" value="F:hydrolase activity, acting on ester bonds"/>
    <property type="evidence" value="ECO:0007669"/>
    <property type="project" value="UniProtKB-ARBA"/>
</dbReference>
<name>A0A8J3M840_9RHOB</name>
<dbReference type="RefSeq" id="WP_189680180.1">
    <property type="nucleotide sequence ID" value="NZ_BNCJ01000005.1"/>
</dbReference>
<dbReference type="EMBL" id="BNCJ01000005">
    <property type="protein sequence ID" value="GHF50254.1"/>
    <property type="molecule type" value="Genomic_DNA"/>
</dbReference>
<evidence type="ECO:0000259" key="2">
    <source>
        <dbReference type="Pfam" id="PF13472"/>
    </source>
</evidence>
<dbReference type="PROSITE" id="PS51257">
    <property type="entry name" value="PROKAR_LIPOPROTEIN"/>
    <property type="match status" value="1"/>
</dbReference>
<protein>
    <recommendedName>
        <fullName evidence="2">SGNH hydrolase-type esterase domain-containing protein</fullName>
    </recommendedName>
</protein>